<gene>
    <name evidence="1" type="ORF">VFPPC_16060</name>
</gene>
<protein>
    <submittedName>
        <fullName evidence="1">Uncharacterized protein</fullName>
    </submittedName>
</protein>
<accession>A0A179FM83</accession>
<dbReference type="GeneID" id="28857807"/>
<dbReference type="EMBL" id="LSBJ02000004">
    <property type="protein sequence ID" value="OAQ66745.1"/>
    <property type="molecule type" value="Genomic_DNA"/>
</dbReference>
<sequence length="124" mass="13569">MCQEDSWRLAKHHVESIAGSMDLIGLAVSTSTVYTVPEFVPDCKPLHEVSVFASEAGRGVLAQDHPCHLTDLDATVNRGCIILDAASTALGKVIGRESSQRMQLVLELHGSCCRRILPWIIKRC</sequence>
<dbReference type="RefSeq" id="XP_018143832.1">
    <property type="nucleotide sequence ID" value="XM_018293813.1"/>
</dbReference>
<evidence type="ECO:0000313" key="2">
    <source>
        <dbReference type="Proteomes" id="UP000078397"/>
    </source>
</evidence>
<dbReference type="KEGG" id="pchm:VFPPC_16060"/>
<dbReference type="AlphaFoldDB" id="A0A179FM83"/>
<reference evidence="1 2" key="1">
    <citation type="journal article" date="2016" name="PLoS Pathog.">
        <title>Biosynthesis of antibiotic leucinostatins in bio-control fungus Purpureocillium lilacinum and their inhibition on phytophthora revealed by genome mining.</title>
        <authorList>
            <person name="Wang G."/>
            <person name="Liu Z."/>
            <person name="Lin R."/>
            <person name="Li E."/>
            <person name="Mao Z."/>
            <person name="Ling J."/>
            <person name="Yang Y."/>
            <person name="Yin W.B."/>
            <person name="Xie B."/>
        </authorList>
    </citation>
    <scope>NUCLEOTIDE SEQUENCE [LARGE SCALE GENOMIC DNA]</scope>
    <source>
        <strain evidence="1">170</strain>
    </source>
</reference>
<comment type="caution">
    <text evidence="1">The sequence shown here is derived from an EMBL/GenBank/DDBJ whole genome shotgun (WGS) entry which is preliminary data.</text>
</comment>
<evidence type="ECO:0000313" key="1">
    <source>
        <dbReference type="EMBL" id="OAQ66745.1"/>
    </source>
</evidence>
<name>A0A179FM83_METCM</name>
<dbReference type="Proteomes" id="UP000078397">
    <property type="component" value="Unassembled WGS sequence"/>
</dbReference>
<keyword evidence="2" id="KW-1185">Reference proteome</keyword>
<proteinExistence type="predicted"/>
<organism evidence="1 2">
    <name type="scientific">Pochonia chlamydosporia 170</name>
    <dbReference type="NCBI Taxonomy" id="1380566"/>
    <lineage>
        <taxon>Eukaryota</taxon>
        <taxon>Fungi</taxon>
        <taxon>Dikarya</taxon>
        <taxon>Ascomycota</taxon>
        <taxon>Pezizomycotina</taxon>
        <taxon>Sordariomycetes</taxon>
        <taxon>Hypocreomycetidae</taxon>
        <taxon>Hypocreales</taxon>
        <taxon>Clavicipitaceae</taxon>
        <taxon>Pochonia</taxon>
    </lineage>
</organism>